<dbReference type="InterPro" id="IPR005302">
    <property type="entry name" value="MoCF_Sase_C"/>
</dbReference>
<protein>
    <submittedName>
        <fullName evidence="2">MOSC domain-containing protein</fullName>
    </submittedName>
</protein>
<evidence type="ECO:0000259" key="1">
    <source>
        <dbReference type="PROSITE" id="PS51340"/>
    </source>
</evidence>
<evidence type="ECO:0000313" key="2">
    <source>
        <dbReference type="EMBL" id="MFC6397033.1"/>
    </source>
</evidence>
<comment type="caution">
    <text evidence="2">The sequence shown here is derived from an EMBL/GenBank/DDBJ whole genome shotgun (WGS) entry which is preliminary data.</text>
</comment>
<name>A0ABW1X1W3_9ACTN</name>
<accession>A0ABW1X1W3</accession>
<reference evidence="3" key="1">
    <citation type="journal article" date="2019" name="Int. J. Syst. Evol. Microbiol.">
        <title>The Global Catalogue of Microorganisms (GCM) 10K type strain sequencing project: providing services to taxonomists for standard genome sequencing and annotation.</title>
        <authorList>
            <consortium name="The Broad Institute Genomics Platform"/>
            <consortium name="The Broad Institute Genome Sequencing Center for Infectious Disease"/>
            <person name="Wu L."/>
            <person name="Ma J."/>
        </authorList>
    </citation>
    <scope>NUCLEOTIDE SEQUENCE [LARGE SCALE GENOMIC DNA]</scope>
    <source>
        <strain evidence="3">CGMCC 1.15277</strain>
    </source>
</reference>
<proteinExistence type="predicted"/>
<dbReference type="PROSITE" id="PS51340">
    <property type="entry name" value="MOSC"/>
    <property type="match status" value="1"/>
</dbReference>
<dbReference type="EMBL" id="JBHSUA010000018">
    <property type="protein sequence ID" value="MFC6397033.1"/>
    <property type="molecule type" value="Genomic_DNA"/>
</dbReference>
<sequence length="240" mass="25908">MGARVESLGWSPVKGTTWHQEHSLDLTIDGVPGDRLWSPITPDLTCVKATDVPQLAGVRVEVENLPSEGQALFDGAEQTIRYYDRTFPGLVFDGAVAQRLSEAAGRQLLLARTSASRGFIWSSPVSVLLRSELDGLPTDTGRYRPNVVIDDRDAPLLLAPGELVLVGEAVLQVERELDRCLVINHDPLTGRKDANLLKHLRTGALLGFGCRVVSPGRISVSDDCARVVGRAGLEPATQGL</sequence>
<dbReference type="Pfam" id="PF03473">
    <property type="entry name" value="MOSC"/>
    <property type="match status" value="1"/>
</dbReference>
<evidence type="ECO:0000313" key="3">
    <source>
        <dbReference type="Proteomes" id="UP001596266"/>
    </source>
</evidence>
<dbReference type="InterPro" id="IPR011037">
    <property type="entry name" value="Pyrv_Knase-like_insert_dom_sf"/>
</dbReference>
<dbReference type="SUPFAM" id="SSF141673">
    <property type="entry name" value="MOSC N-terminal domain-like"/>
    <property type="match status" value="1"/>
</dbReference>
<dbReference type="RefSeq" id="WP_386769464.1">
    <property type="nucleotide sequence ID" value="NZ_BAAAKI010000003.1"/>
</dbReference>
<dbReference type="Proteomes" id="UP001596266">
    <property type="component" value="Unassembled WGS sequence"/>
</dbReference>
<organism evidence="2 3">
    <name type="scientific">Luteococcus sanguinis</name>
    <dbReference type="NCBI Taxonomy" id="174038"/>
    <lineage>
        <taxon>Bacteria</taxon>
        <taxon>Bacillati</taxon>
        <taxon>Actinomycetota</taxon>
        <taxon>Actinomycetes</taxon>
        <taxon>Propionibacteriales</taxon>
        <taxon>Propionibacteriaceae</taxon>
        <taxon>Luteococcus</taxon>
    </lineage>
</organism>
<feature type="domain" description="MOSC" evidence="1">
    <location>
        <begin position="16"/>
        <end position="227"/>
    </location>
</feature>
<gene>
    <name evidence="2" type="ORF">ACFP57_08575</name>
</gene>
<dbReference type="SUPFAM" id="SSF50800">
    <property type="entry name" value="PK beta-barrel domain-like"/>
    <property type="match status" value="1"/>
</dbReference>
<keyword evidence="3" id="KW-1185">Reference proteome</keyword>